<organism evidence="2 3">
    <name type="scientific">Liparis tanakae</name>
    <name type="common">Tanaka's snailfish</name>
    <dbReference type="NCBI Taxonomy" id="230148"/>
    <lineage>
        <taxon>Eukaryota</taxon>
        <taxon>Metazoa</taxon>
        <taxon>Chordata</taxon>
        <taxon>Craniata</taxon>
        <taxon>Vertebrata</taxon>
        <taxon>Euteleostomi</taxon>
        <taxon>Actinopterygii</taxon>
        <taxon>Neopterygii</taxon>
        <taxon>Teleostei</taxon>
        <taxon>Neoteleostei</taxon>
        <taxon>Acanthomorphata</taxon>
        <taxon>Eupercaria</taxon>
        <taxon>Perciformes</taxon>
        <taxon>Cottioidei</taxon>
        <taxon>Cottales</taxon>
        <taxon>Liparidae</taxon>
        <taxon>Liparis</taxon>
    </lineage>
</organism>
<protein>
    <submittedName>
        <fullName evidence="2">Uncharacterized protein</fullName>
    </submittedName>
</protein>
<proteinExistence type="predicted"/>
<sequence length="101" mass="11685">MSLLASDEGQRANPSVPPSHLRPNLLRRGHWLACLFRRALPAIPLHSRPVWLLWACERSIRYFQHNSTRASSEARDAEWASVFGSGFIRYQESRWLEVRSA</sequence>
<accession>A0A4Z2J3E5</accession>
<dbReference type="EMBL" id="SRLO01000024">
    <property type="protein sequence ID" value="TNN84749.1"/>
    <property type="molecule type" value="Genomic_DNA"/>
</dbReference>
<reference evidence="2 3" key="1">
    <citation type="submission" date="2019-03" db="EMBL/GenBank/DDBJ databases">
        <title>First draft genome of Liparis tanakae, snailfish: a comprehensive survey of snailfish specific genes.</title>
        <authorList>
            <person name="Kim W."/>
            <person name="Song I."/>
            <person name="Jeong J.-H."/>
            <person name="Kim D."/>
            <person name="Kim S."/>
            <person name="Ryu S."/>
            <person name="Song J.Y."/>
            <person name="Lee S.K."/>
        </authorList>
    </citation>
    <scope>NUCLEOTIDE SEQUENCE [LARGE SCALE GENOMIC DNA]</scope>
    <source>
        <tissue evidence="2">Muscle</tissue>
    </source>
</reference>
<evidence type="ECO:0000313" key="3">
    <source>
        <dbReference type="Proteomes" id="UP000314294"/>
    </source>
</evidence>
<name>A0A4Z2J3E5_9TELE</name>
<gene>
    <name evidence="2" type="ORF">EYF80_004794</name>
</gene>
<comment type="caution">
    <text evidence="2">The sequence shown here is derived from an EMBL/GenBank/DDBJ whole genome shotgun (WGS) entry which is preliminary data.</text>
</comment>
<evidence type="ECO:0000313" key="2">
    <source>
        <dbReference type="EMBL" id="TNN84749.1"/>
    </source>
</evidence>
<dbReference type="AlphaFoldDB" id="A0A4Z2J3E5"/>
<keyword evidence="3" id="KW-1185">Reference proteome</keyword>
<evidence type="ECO:0000256" key="1">
    <source>
        <dbReference type="SAM" id="MobiDB-lite"/>
    </source>
</evidence>
<dbReference type="Proteomes" id="UP000314294">
    <property type="component" value="Unassembled WGS sequence"/>
</dbReference>
<feature type="region of interest" description="Disordered" evidence="1">
    <location>
        <begin position="1"/>
        <end position="23"/>
    </location>
</feature>